<evidence type="ECO:0000313" key="4">
    <source>
        <dbReference type="Proteomes" id="UP000315369"/>
    </source>
</evidence>
<organism evidence="3 4">
    <name type="scientific">Myxococcus llanfairpwllgwyngyllgogerychwyrndrobwllllantysiliogogogochensis</name>
    <dbReference type="NCBI Taxonomy" id="2590453"/>
    <lineage>
        <taxon>Bacteria</taxon>
        <taxon>Pseudomonadati</taxon>
        <taxon>Myxococcota</taxon>
        <taxon>Myxococcia</taxon>
        <taxon>Myxococcales</taxon>
        <taxon>Cystobacterineae</taxon>
        <taxon>Myxococcaceae</taxon>
        <taxon>Myxococcus</taxon>
    </lineage>
</organism>
<proteinExistence type="predicted"/>
<dbReference type="PANTHER" id="PTHR45632">
    <property type="entry name" value="LD33804P"/>
    <property type="match status" value="1"/>
</dbReference>
<dbReference type="OrthoDB" id="320326at2"/>
<dbReference type="InterPro" id="IPR015915">
    <property type="entry name" value="Kelch-typ_b-propeller"/>
</dbReference>
<evidence type="ECO:0000313" key="3">
    <source>
        <dbReference type="EMBL" id="TQF15698.1"/>
    </source>
</evidence>
<dbReference type="Gene3D" id="2.130.10.80">
    <property type="entry name" value="Galactose oxidase/kelch, beta-propeller"/>
    <property type="match status" value="1"/>
</dbReference>
<dbReference type="SMART" id="SM00612">
    <property type="entry name" value="Kelch"/>
    <property type="match status" value="3"/>
</dbReference>
<evidence type="ECO:0000256" key="1">
    <source>
        <dbReference type="ARBA" id="ARBA00022441"/>
    </source>
</evidence>
<dbReference type="InterPro" id="IPR006652">
    <property type="entry name" value="Kelch_1"/>
</dbReference>
<gene>
    <name evidence="3" type="ORF">FJV41_11940</name>
</gene>
<dbReference type="PANTHER" id="PTHR45632:SF3">
    <property type="entry name" value="KELCH-LIKE PROTEIN 32"/>
    <property type="match status" value="1"/>
</dbReference>
<keyword evidence="2" id="KW-0677">Repeat</keyword>
<dbReference type="AlphaFoldDB" id="A0A540X365"/>
<reference evidence="3 4" key="1">
    <citation type="submission" date="2019-06" db="EMBL/GenBank/DDBJ databases">
        <authorList>
            <person name="Livingstone P."/>
            <person name="Whitworth D."/>
        </authorList>
    </citation>
    <scope>NUCLEOTIDE SEQUENCE [LARGE SCALE GENOMIC DNA]</scope>
    <source>
        <strain evidence="3 4">AM401</strain>
    </source>
</reference>
<evidence type="ECO:0000256" key="2">
    <source>
        <dbReference type="ARBA" id="ARBA00022737"/>
    </source>
</evidence>
<dbReference type="SUPFAM" id="SSF117281">
    <property type="entry name" value="Kelch motif"/>
    <property type="match status" value="2"/>
</dbReference>
<protein>
    <submittedName>
        <fullName evidence="3">Uncharacterized protein</fullName>
    </submittedName>
</protein>
<dbReference type="Gene3D" id="2.120.10.80">
    <property type="entry name" value="Kelch-type beta propeller"/>
    <property type="match status" value="2"/>
</dbReference>
<dbReference type="Pfam" id="PF01344">
    <property type="entry name" value="Kelch_1"/>
    <property type="match status" value="2"/>
</dbReference>
<dbReference type="Proteomes" id="UP000315369">
    <property type="component" value="Unassembled WGS sequence"/>
</dbReference>
<dbReference type="InterPro" id="IPR037293">
    <property type="entry name" value="Gal_Oxidase_central_sf"/>
</dbReference>
<name>A0A540X365_9BACT</name>
<comment type="caution">
    <text evidence="3">The sequence shown here is derived from an EMBL/GenBank/DDBJ whole genome shotgun (WGS) entry which is preliminary data.</text>
</comment>
<keyword evidence="1" id="KW-0880">Kelch repeat</keyword>
<dbReference type="EMBL" id="VIFM01000037">
    <property type="protein sequence ID" value="TQF15698.1"/>
    <property type="molecule type" value="Genomic_DNA"/>
</dbReference>
<accession>A0A540X365</accession>
<sequence>MRTSPHHHEERMTRVTTAKTWISLGLCGALATVAGASTAFAEAPRAETRTALVSPWSQAASMSQIRAFHTATRLPSGKVLVTGGNGWGTVSASTETYDTATNTWSAAAAMSQTRAHHTATLLASGQVLVVGGLGAGTLASAELYNPTANTWSATGSLGTARRAHQAVLLASGKVLVFGGFGPAALKSAELYDPATGTWTATGSTSVVAGKVSATLLPSGDVLVINDDGVTGAAEVYDMSTGAWSRVSDPPAFYGHAALLLNQGAVLATGQETGQYASGAWLFWPEDNEWEYVSYATEERRRNHSMTLLPSGKVLVARGTRNQIGGTTELFNPATWQLSVVGNDTPTQGHTATLLTNGKVLVVGGSSQEEPELYSSGELFTE</sequence>
<keyword evidence="4" id="KW-1185">Reference proteome</keyword>